<dbReference type="Proteomes" id="UP000244248">
    <property type="component" value="Unassembled WGS sequence"/>
</dbReference>
<evidence type="ECO:0000313" key="3">
    <source>
        <dbReference type="Proteomes" id="UP000244248"/>
    </source>
</evidence>
<comment type="caution">
    <text evidence="2">The sequence shown here is derived from an EMBL/GenBank/DDBJ whole genome shotgun (WGS) entry which is preliminary data.</text>
</comment>
<organism evidence="2 3">
    <name type="scientific">Stenotrophobium rhamnosiphilum</name>
    <dbReference type="NCBI Taxonomy" id="2029166"/>
    <lineage>
        <taxon>Bacteria</taxon>
        <taxon>Pseudomonadati</taxon>
        <taxon>Pseudomonadota</taxon>
        <taxon>Gammaproteobacteria</taxon>
        <taxon>Nevskiales</taxon>
        <taxon>Nevskiaceae</taxon>
        <taxon>Stenotrophobium</taxon>
    </lineage>
</organism>
<keyword evidence="1" id="KW-0732">Signal</keyword>
<keyword evidence="3" id="KW-1185">Reference proteome</keyword>
<dbReference type="RefSeq" id="WP_107940341.1">
    <property type="nucleotide sequence ID" value="NZ_QANS01000003.1"/>
</dbReference>
<dbReference type="PROSITE" id="PS51257">
    <property type="entry name" value="PROKAR_LIPOPROTEIN"/>
    <property type="match status" value="1"/>
</dbReference>
<dbReference type="EMBL" id="QANS01000003">
    <property type="protein sequence ID" value="PTU31789.1"/>
    <property type="molecule type" value="Genomic_DNA"/>
</dbReference>
<sequence length="137" mass="14332">MTVVRLATTLFAATVLAACSSTASRIDDQKATFDTYSAEMQQKIREGKVDVGFTQEQVRLSLGEPTRRYTQQTAAGQSEVWAYGKSGPTFSFGLGAGSFGSGVGGGVGLGTSTGGNSDDKMRVTFEGGKVTAVERTQ</sequence>
<protein>
    <recommendedName>
        <fullName evidence="4">Lipoprotein SmpA/OmlA domain-containing protein</fullName>
    </recommendedName>
</protein>
<feature type="chain" id="PRO_5015766786" description="Lipoprotein SmpA/OmlA domain-containing protein" evidence="1">
    <location>
        <begin position="18"/>
        <end position="137"/>
    </location>
</feature>
<reference evidence="2 3" key="1">
    <citation type="submission" date="2018-04" db="EMBL/GenBank/DDBJ databases">
        <title>Novel species isolated from glacier.</title>
        <authorList>
            <person name="Liu Q."/>
            <person name="Xin Y.-H."/>
        </authorList>
    </citation>
    <scope>NUCLEOTIDE SEQUENCE [LARGE SCALE GENOMIC DNA]</scope>
    <source>
        <strain evidence="2 3">GT1R17</strain>
    </source>
</reference>
<gene>
    <name evidence="2" type="ORF">CJD38_08785</name>
</gene>
<proteinExistence type="predicted"/>
<evidence type="ECO:0000256" key="1">
    <source>
        <dbReference type="SAM" id="SignalP"/>
    </source>
</evidence>
<dbReference type="OrthoDB" id="7062014at2"/>
<name>A0A2T5MGX3_9GAMM</name>
<evidence type="ECO:0000313" key="2">
    <source>
        <dbReference type="EMBL" id="PTU31789.1"/>
    </source>
</evidence>
<feature type="signal peptide" evidence="1">
    <location>
        <begin position="1"/>
        <end position="17"/>
    </location>
</feature>
<dbReference type="AlphaFoldDB" id="A0A2T5MGX3"/>
<evidence type="ECO:0008006" key="4">
    <source>
        <dbReference type="Google" id="ProtNLM"/>
    </source>
</evidence>
<accession>A0A2T5MGX3</accession>